<dbReference type="eggNOG" id="arCOG00498">
    <property type="taxonomic scope" value="Archaea"/>
</dbReference>
<protein>
    <submittedName>
        <fullName evidence="2">Zn-dependent hydrolase, glyoxylase</fullName>
    </submittedName>
</protein>
<evidence type="ECO:0000259" key="1">
    <source>
        <dbReference type="SMART" id="SM00849"/>
    </source>
</evidence>
<dbReference type="HOGENOM" id="CLU_932547_0_0_2"/>
<dbReference type="KEGG" id="clg:Calag_0444"/>
<keyword evidence="3" id="KW-1185">Reference proteome</keyword>
<dbReference type="Pfam" id="PF00753">
    <property type="entry name" value="Lactamase_B"/>
    <property type="match status" value="1"/>
</dbReference>
<dbReference type="AlphaFoldDB" id="L0AAR7"/>
<dbReference type="InterPro" id="IPR001279">
    <property type="entry name" value="Metallo-B-lactamas"/>
</dbReference>
<dbReference type="EMBL" id="CP003378">
    <property type="protein sequence ID" value="AFZ70212.1"/>
    <property type="molecule type" value="Genomic_DNA"/>
</dbReference>
<dbReference type="Gene3D" id="3.60.15.10">
    <property type="entry name" value="Ribonuclease Z/Hydroxyacylglutathione hydrolase-like"/>
    <property type="match status" value="1"/>
</dbReference>
<dbReference type="GO" id="GO:0016787">
    <property type="term" value="F:hydrolase activity"/>
    <property type="evidence" value="ECO:0007669"/>
    <property type="project" value="UniProtKB-KW"/>
</dbReference>
<dbReference type="CDD" id="cd06262">
    <property type="entry name" value="metallo-hydrolase-like_MBL-fold"/>
    <property type="match status" value="1"/>
</dbReference>
<name>L0AAR7_CALLD</name>
<dbReference type="RefSeq" id="WP_015232110.1">
    <property type="nucleotide sequence ID" value="NC_019791.1"/>
</dbReference>
<keyword evidence="2" id="KW-0378">Hydrolase</keyword>
<feature type="domain" description="Metallo-beta-lactamase" evidence="1">
    <location>
        <begin position="16"/>
        <end position="208"/>
    </location>
</feature>
<dbReference type="Proteomes" id="UP000010469">
    <property type="component" value="Chromosome"/>
</dbReference>
<dbReference type="InParanoid" id="L0AAR7"/>
<accession>L0AAR7</accession>
<dbReference type="InterPro" id="IPR036866">
    <property type="entry name" value="RibonucZ/Hydroxyglut_hydro"/>
</dbReference>
<gene>
    <name evidence="2" type="ordered locus">Calag_0444</name>
</gene>
<evidence type="ECO:0000313" key="2">
    <source>
        <dbReference type="EMBL" id="AFZ70212.1"/>
    </source>
</evidence>
<dbReference type="SMART" id="SM00849">
    <property type="entry name" value="Lactamase_B"/>
    <property type="match status" value="1"/>
</dbReference>
<dbReference type="STRING" id="1056495.Calag_0444"/>
<sequence length="298" mass="34433">MEIIRLESYNFPLDRPANNYLIKHDKYNILIDAGATKENLMAYESKIDYILITHGHWDHTYGITGIKNKKICASQDTYNSLINGEFKYSANRIAEIFGYNGKEFNINNEIKTIIDKTLSYYDDIANALKFNEYIPLDECDPIKQNIIEYIPCPGHSNDHVCYFISNNLFAGDNILPGGGLTLLDFLKYQESIIKLFTLNNWDLIRPGHGPDTKRIDIQQWIKDTLTGKEKKMMQLSSILNSDWVSINDLLPKLYPNLNGPLLYIAARSMIGYLGSLENMKIIEVDRNHKPWRARKLMR</sequence>
<organism evidence="2 3">
    <name type="scientific">Caldisphaera lagunensis (strain DSM 15908 / JCM 11604 / ANMR 0165 / IC-154)</name>
    <dbReference type="NCBI Taxonomy" id="1056495"/>
    <lineage>
        <taxon>Archaea</taxon>
        <taxon>Thermoproteota</taxon>
        <taxon>Thermoprotei</taxon>
        <taxon>Acidilobales</taxon>
        <taxon>Caldisphaeraceae</taxon>
        <taxon>Caldisphaera</taxon>
    </lineage>
</organism>
<dbReference type="InterPro" id="IPR050662">
    <property type="entry name" value="Sec-metab_biosynth-thioest"/>
</dbReference>
<dbReference type="OrthoDB" id="197151at2157"/>
<evidence type="ECO:0000313" key="3">
    <source>
        <dbReference type="Proteomes" id="UP000010469"/>
    </source>
</evidence>
<dbReference type="PANTHER" id="PTHR23131">
    <property type="entry name" value="ENDORIBONUCLEASE LACTB2"/>
    <property type="match status" value="1"/>
</dbReference>
<dbReference type="SUPFAM" id="SSF56281">
    <property type="entry name" value="Metallo-hydrolase/oxidoreductase"/>
    <property type="match status" value="1"/>
</dbReference>
<dbReference type="GeneID" id="14211704"/>
<reference evidence="3" key="1">
    <citation type="submission" date="2012-03" db="EMBL/GenBank/DDBJ databases">
        <title>Complete genome of Caldisphaera lagunensis DSM 15908.</title>
        <authorList>
            <person name="Lucas S."/>
            <person name="Copeland A."/>
            <person name="Lapidus A."/>
            <person name="Glavina del Rio T."/>
            <person name="Dalin E."/>
            <person name="Tice H."/>
            <person name="Bruce D."/>
            <person name="Goodwin L."/>
            <person name="Pitluck S."/>
            <person name="Peters L."/>
            <person name="Mikhailova N."/>
            <person name="Teshima H."/>
            <person name="Kyrpides N."/>
            <person name="Mavromatis K."/>
            <person name="Ivanova N."/>
            <person name="Brettin T."/>
            <person name="Detter J.C."/>
            <person name="Han C."/>
            <person name="Larimer F."/>
            <person name="Land M."/>
            <person name="Hauser L."/>
            <person name="Markowitz V."/>
            <person name="Cheng J.-F."/>
            <person name="Hugenholtz P."/>
            <person name="Woyke T."/>
            <person name="Wu D."/>
            <person name="Spring S."/>
            <person name="Schroeder M."/>
            <person name="Brambilla E."/>
            <person name="Klenk H.-P."/>
            <person name="Eisen J.A."/>
        </authorList>
    </citation>
    <scope>NUCLEOTIDE SEQUENCE [LARGE SCALE GENOMIC DNA]</scope>
    <source>
        <strain evidence="3">DSM 15908 / JCM 11604 / IC-154</strain>
    </source>
</reference>
<proteinExistence type="predicted"/>